<accession>A0A2H3CVZ7</accession>
<gene>
    <name evidence="1" type="ORF">ARMGADRAFT_1068717</name>
</gene>
<evidence type="ECO:0000313" key="2">
    <source>
        <dbReference type="Proteomes" id="UP000217790"/>
    </source>
</evidence>
<keyword evidence="2" id="KW-1185">Reference proteome</keyword>
<dbReference type="EMBL" id="KZ293737">
    <property type="protein sequence ID" value="PBK80957.1"/>
    <property type="molecule type" value="Genomic_DNA"/>
</dbReference>
<name>A0A2H3CVZ7_ARMGA</name>
<dbReference type="AlphaFoldDB" id="A0A2H3CVZ7"/>
<dbReference type="Proteomes" id="UP000217790">
    <property type="component" value="Unassembled WGS sequence"/>
</dbReference>
<proteinExistence type="predicted"/>
<sequence>MSDETMDFGSRTHETFQHLGVKSSAYVLQAGPVPRTAKVTFPDRGPPQDDGRSRIWNTFARNLEERRVSSLHASLAVRDFLLRRPDACVGRKVATCYPKSSVVLSEGDEVAPRGRVELSARDQCGDSQLGRKGSDTWLTRGQHTFIWILASQQRHHARAQEGMSCWTFEHHQTGLGYAALKNGIKRSMDGWEKEARFV</sequence>
<reference evidence="2" key="1">
    <citation type="journal article" date="2017" name="Nat. Ecol. Evol.">
        <title>Genome expansion and lineage-specific genetic innovations in the forest pathogenic fungi Armillaria.</title>
        <authorList>
            <person name="Sipos G."/>
            <person name="Prasanna A.N."/>
            <person name="Walter M.C."/>
            <person name="O'Connor E."/>
            <person name="Balint B."/>
            <person name="Krizsan K."/>
            <person name="Kiss B."/>
            <person name="Hess J."/>
            <person name="Varga T."/>
            <person name="Slot J."/>
            <person name="Riley R."/>
            <person name="Boka B."/>
            <person name="Rigling D."/>
            <person name="Barry K."/>
            <person name="Lee J."/>
            <person name="Mihaltcheva S."/>
            <person name="LaButti K."/>
            <person name="Lipzen A."/>
            <person name="Waldron R."/>
            <person name="Moloney N.M."/>
            <person name="Sperisen C."/>
            <person name="Kredics L."/>
            <person name="Vagvoelgyi C."/>
            <person name="Patrignani A."/>
            <person name="Fitzpatrick D."/>
            <person name="Nagy I."/>
            <person name="Doyle S."/>
            <person name="Anderson J.B."/>
            <person name="Grigoriev I.V."/>
            <person name="Gueldener U."/>
            <person name="Muensterkoetter M."/>
            <person name="Nagy L.G."/>
        </authorList>
    </citation>
    <scope>NUCLEOTIDE SEQUENCE [LARGE SCALE GENOMIC DNA]</scope>
    <source>
        <strain evidence="2">Ar21-2</strain>
    </source>
</reference>
<dbReference type="InParanoid" id="A0A2H3CVZ7"/>
<organism evidence="1 2">
    <name type="scientific">Armillaria gallica</name>
    <name type="common">Bulbous honey fungus</name>
    <name type="synonym">Armillaria bulbosa</name>
    <dbReference type="NCBI Taxonomy" id="47427"/>
    <lineage>
        <taxon>Eukaryota</taxon>
        <taxon>Fungi</taxon>
        <taxon>Dikarya</taxon>
        <taxon>Basidiomycota</taxon>
        <taxon>Agaricomycotina</taxon>
        <taxon>Agaricomycetes</taxon>
        <taxon>Agaricomycetidae</taxon>
        <taxon>Agaricales</taxon>
        <taxon>Marasmiineae</taxon>
        <taxon>Physalacriaceae</taxon>
        <taxon>Armillaria</taxon>
    </lineage>
</organism>
<protein>
    <submittedName>
        <fullName evidence="1">Uncharacterized protein</fullName>
    </submittedName>
</protein>
<evidence type="ECO:0000313" key="1">
    <source>
        <dbReference type="EMBL" id="PBK80957.1"/>
    </source>
</evidence>